<evidence type="ECO:0000256" key="1">
    <source>
        <dbReference type="SAM" id="SignalP"/>
    </source>
</evidence>
<comment type="caution">
    <text evidence="2">The sequence shown here is derived from an EMBL/GenBank/DDBJ whole genome shotgun (WGS) entry which is preliminary data.</text>
</comment>
<evidence type="ECO:0000313" key="2">
    <source>
        <dbReference type="EMBL" id="KAJ3612308.1"/>
    </source>
</evidence>
<gene>
    <name evidence="2" type="ORF">NHX12_020584</name>
</gene>
<dbReference type="AlphaFoldDB" id="A0A9Q0ETR8"/>
<dbReference type="EMBL" id="JANIIK010000036">
    <property type="protein sequence ID" value="KAJ3612308.1"/>
    <property type="molecule type" value="Genomic_DNA"/>
</dbReference>
<proteinExistence type="predicted"/>
<dbReference type="Proteomes" id="UP001148018">
    <property type="component" value="Unassembled WGS sequence"/>
</dbReference>
<evidence type="ECO:0000313" key="3">
    <source>
        <dbReference type="Proteomes" id="UP001148018"/>
    </source>
</evidence>
<dbReference type="OrthoDB" id="384877at2759"/>
<reference evidence="2" key="1">
    <citation type="submission" date="2022-07" db="EMBL/GenBank/DDBJ databases">
        <title>Chromosome-level genome of Muraenolepis orangiensis.</title>
        <authorList>
            <person name="Kim J."/>
        </authorList>
    </citation>
    <scope>NUCLEOTIDE SEQUENCE</scope>
    <source>
        <strain evidence="2">KU_S4_2022</strain>
        <tissue evidence="2">Muscle</tissue>
    </source>
</reference>
<accession>A0A9Q0ETR8</accession>
<keyword evidence="1" id="KW-0732">Signal</keyword>
<sequence length="334" mass="36497">MGLAWLSLLVALGGFAPRGADVVTSRRGDIRDFAVAARWVYVVTEDHLYQLDLGSLGLLHSLHQRGTYDVSSDGRLNRAALDGTGGGATFSVNTLAPLVDINVLLTCGAVGCGYCELLDLANVTRITHQEGYELGPIVPNNASVGFAVNLENQSYVLSATQGNAINDKGRLIIKEPHIRLHNTNKTQFGGLFSYTDKTRNPEIIARHQSVQFVDGFQINSTIFIFSNVNLTSEHPKVRLLWFQTKATKTQTLRSMQGAILDCCAGTARRRLVSSSVVPGDRSVLWTGIFTDHGTTDTELAVFDISPPSHTNSYRDPDFIFKDTKETQVGTKGRK</sequence>
<dbReference type="SUPFAM" id="SSF101912">
    <property type="entry name" value="Sema domain"/>
    <property type="match status" value="1"/>
</dbReference>
<dbReference type="Gene3D" id="2.130.10.10">
    <property type="entry name" value="YVTN repeat-like/Quinoprotein amine dehydrogenase"/>
    <property type="match status" value="1"/>
</dbReference>
<dbReference type="GO" id="GO:0007399">
    <property type="term" value="P:nervous system development"/>
    <property type="evidence" value="ECO:0007669"/>
    <property type="project" value="UniProtKB-ARBA"/>
</dbReference>
<feature type="signal peptide" evidence="1">
    <location>
        <begin position="1"/>
        <end position="20"/>
    </location>
</feature>
<organism evidence="2 3">
    <name type="scientific">Muraenolepis orangiensis</name>
    <name type="common">Patagonian moray cod</name>
    <dbReference type="NCBI Taxonomy" id="630683"/>
    <lineage>
        <taxon>Eukaryota</taxon>
        <taxon>Metazoa</taxon>
        <taxon>Chordata</taxon>
        <taxon>Craniata</taxon>
        <taxon>Vertebrata</taxon>
        <taxon>Euteleostomi</taxon>
        <taxon>Actinopterygii</taxon>
        <taxon>Neopterygii</taxon>
        <taxon>Teleostei</taxon>
        <taxon>Neoteleostei</taxon>
        <taxon>Acanthomorphata</taxon>
        <taxon>Zeiogadaria</taxon>
        <taxon>Gadariae</taxon>
        <taxon>Gadiformes</taxon>
        <taxon>Muraenolepidoidei</taxon>
        <taxon>Muraenolepididae</taxon>
        <taxon>Muraenolepis</taxon>
    </lineage>
</organism>
<name>A0A9Q0ETR8_9TELE</name>
<protein>
    <submittedName>
        <fullName evidence="2">Uncharacterized protein</fullName>
    </submittedName>
</protein>
<dbReference type="InterPro" id="IPR036352">
    <property type="entry name" value="Semap_dom_sf"/>
</dbReference>
<keyword evidence="3" id="KW-1185">Reference proteome</keyword>
<feature type="chain" id="PRO_5040418587" evidence="1">
    <location>
        <begin position="21"/>
        <end position="334"/>
    </location>
</feature>
<dbReference type="InterPro" id="IPR015943">
    <property type="entry name" value="WD40/YVTN_repeat-like_dom_sf"/>
</dbReference>